<comment type="caution">
    <text evidence="3">The sequence shown here is derived from an EMBL/GenBank/DDBJ whole genome shotgun (WGS) entry which is preliminary data.</text>
</comment>
<keyword evidence="2" id="KW-0812">Transmembrane</keyword>
<feature type="transmembrane region" description="Helical" evidence="2">
    <location>
        <begin position="7"/>
        <end position="26"/>
    </location>
</feature>
<keyword evidence="2" id="KW-0472">Membrane</keyword>
<dbReference type="Gene3D" id="3.30.1490.480">
    <property type="entry name" value="Endolytic murein transglycosylase"/>
    <property type="match status" value="1"/>
</dbReference>
<keyword evidence="4" id="KW-1185">Reference proteome</keyword>
<keyword evidence="2" id="KW-1133">Transmembrane helix</keyword>
<reference evidence="4" key="1">
    <citation type="journal article" date="2019" name="Int. J. Syst. Evol. Microbiol.">
        <title>The Global Catalogue of Microorganisms (GCM) 10K type strain sequencing project: providing services to taxonomists for standard genome sequencing and annotation.</title>
        <authorList>
            <consortium name="The Broad Institute Genomics Platform"/>
            <consortium name="The Broad Institute Genome Sequencing Center for Infectious Disease"/>
            <person name="Wu L."/>
            <person name="Ma J."/>
        </authorList>
    </citation>
    <scope>NUCLEOTIDE SEQUENCE [LARGE SCALE GENOMIC DNA]</scope>
    <source>
        <strain evidence="4">CCUG 56608</strain>
    </source>
</reference>
<evidence type="ECO:0000256" key="1">
    <source>
        <dbReference type="SAM" id="MobiDB-lite"/>
    </source>
</evidence>
<evidence type="ECO:0008006" key="5">
    <source>
        <dbReference type="Google" id="ProtNLM"/>
    </source>
</evidence>
<evidence type="ECO:0000313" key="3">
    <source>
        <dbReference type="EMBL" id="MFD1066256.1"/>
    </source>
</evidence>
<protein>
    <recommendedName>
        <fullName evidence="5">YceG-like family protein</fullName>
    </recommendedName>
</protein>
<feature type="compositionally biased region" description="Acidic residues" evidence="1">
    <location>
        <begin position="66"/>
        <end position="142"/>
    </location>
</feature>
<organism evidence="3 4">
    <name type="scientific">Oceanobacillus locisalsi</name>
    <dbReference type="NCBI Taxonomy" id="546107"/>
    <lineage>
        <taxon>Bacteria</taxon>
        <taxon>Bacillati</taxon>
        <taxon>Bacillota</taxon>
        <taxon>Bacilli</taxon>
        <taxon>Bacillales</taxon>
        <taxon>Bacillaceae</taxon>
        <taxon>Oceanobacillus</taxon>
    </lineage>
</organism>
<evidence type="ECO:0000256" key="2">
    <source>
        <dbReference type="SAM" id="Phobius"/>
    </source>
</evidence>
<dbReference type="Proteomes" id="UP001597041">
    <property type="component" value="Unassembled WGS sequence"/>
</dbReference>
<evidence type="ECO:0000313" key="4">
    <source>
        <dbReference type="Proteomes" id="UP001597041"/>
    </source>
</evidence>
<feature type="region of interest" description="Disordered" evidence="1">
    <location>
        <begin position="66"/>
        <end position="150"/>
    </location>
</feature>
<dbReference type="RefSeq" id="WP_379591836.1">
    <property type="nucleotide sequence ID" value="NZ_JBHTKK010000009.1"/>
</dbReference>
<proteinExistence type="predicted"/>
<sequence length="202" mass="22075">MKQHVRAFAIGLLTSGILLLAIYLFGNSSSGNLEDTEPEELISVLENQGYAVLTQDEYIAYSVDQEDAEEADSDAENGDESDTNDDSADDEDNNDENSNNEENSNDEDSNGNEENDTEGNEDDASSEDSDVVEAEITLEDDAPPSTISNALEDEGIIDDAWDFNEYLEDNDLSGSVIPGTYEIDSDMSFSEISDIITTYSED</sequence>
<dbReference type="EMBL" id="JBHTKK010000009">
    <property type="protein sequence ID" value="MFD1066256.1"/>
    <property type="molecule type" value="Genomic_DNA"/>
</dbReference>
<gene>
    <name evidence="3" type="ORF">ACFQ19_09475</name>
</gene>
<name>A0ABW3NF34_9BACI</name>
<accession>A0ABW3NF34</accession>